<proteinExistence type="predicted"/>
<evidence type="ECO:0008006" key="3">
    <source>
        <dbReference type="Google" id="ProtNLM"/>
    </source>
</evidence>
<sequence>MLVRRSSFVPKHPIVELEEFLSCWQVNHTELAQICECNISTVQQWFLSPDDTDYCSPTEHHKQMLAQAHYLWRTEQRKERKGRLRQMYWEKHSLSGGADG</sequence>
<reference evidence="1 2" key="1">
    <citation type="submission" date="2015-02" db="EMBL/GenBank/DDBJ databases">
        <title>Nostoc linckia genome annotation.</title>
        <authorList>
            <person name="Zhou Z."/>
        </authorList>
    </citation>
    <scope>NUCLEOTIDE SEQUENCE [LARGE SCALE GENOMIC DNA]</scope>
    <source>
        <strain evidence="2">z8</strain>
    </source>
</reference>
<dbReference type="RefSeq" id="WP_099065833.1">
    <property type="nucleotide sequence ID" value="NZ_LAHD01000002.1"/>
</dbReference>
<gene>
    <name evidence="1" type="ORF">VF08_01495</name>
</gene>
<evidence type="ECO:0000313" key="2">
    <source>
        <dbReference type="Proteomes" id="UP000222310"/>
    </source>
</evidence>
<dbReference type="EMBL" id="LAHD01000002">
    <property type="protein sequence ID" value="PHK07298.1"/>
    <property type="molecule type" value="Genomic_DNA"/>
</dbReference>
<protein>
    <recommendedName>
        <fullName evidence="3">Helix-turn-helix domain-containing protein</fullName>
    </recommendedName>
</protein>
<organism evidence="1 2">
    <name type="scientific">Nostoc linckia z8</name>
    <dbReference type="NCBI Taxonomy" id="1628746"/>
    <lineage>
        <taxon>Bacteria</taxon>
        <taxon>Bacillati</taxon>
        <taxon>Cyanobacteriota</taxon>
        <taxon>Cyanophyceae</taxon>
        <taxon>Nostocales</taxon>
        <taxon>Nostocaceae</taxon>
        <taxon>Nostoc</taxon>
    </lineage>
</organism>
<dbReference type="AlphaFoldDB" id="A0A9Q5ZGQ3"/>
<dbReference type="GeneID" id="57092019"/>
<dbReference type="Proteomes" id="UP000222310">
    <property type="component" value="Unassembled WGS sequence"/>
</dbReference>
<comment type="caution">
    <text evidence="1">The sequence shown here is derived from an EMBL/GenBank/DDBJ whole genome shotgun (WGS) entry which is preliminary data.</text>
</comment>
<accession>A0A9Q5ZGQ3</accession>
<name>A0A9Q5ZGQ3_NOSLI</name>
<evidence type="ECO:0000313" key="1">
    <source>
        <dbReference type="EMBL" id="PHK07298.1"/>
    </source>
</evidence>